<comment type="caution">
    <text evidence="2">The sequence shown here is derived from an EMBL/GenBank/DDBJ whole genome shotgun (WGS) entry which is preliminary data.</text>
</comment>
<dbReference type="STRING" id="1802315.A3F51_02800"/>
<reference evidence="2 3" key="1">
    <citation type="journal article" date="2016" name="Nat. Commun.">
        <title>Thousands of microbial genomes shed light on interconnected biogeochemical processes in an aquifer system.</title>
        <authorList>
            <person name="Anantharaman K."/>
            <person name="Brown C.T."/>
            <person name="Hug L.A."/>
            <person name="Sharon I."/>
            <person name="Castelle C.J."/>
            <person name="Probst A.J."/>
            <person name="Thomas B.C."/>
            <person name="Singh A."/>
            <person name="Wilkins M.J."/>
            <person name="Karaoz U."/>
            <person name="Brodie E.L."/>
            <person name="Williams K.H."/>
            <person name="Hubbard S.S."/>
            <person name="Banfield J.F."/>
        </authorList>
    </citation>
    <scope>NUCLEOTIDE SEQUENCE [LARGE SCALE GENOMIC DNA]</scope>
</reference>
<evidence type="ECO:0000313" key="2">
    <source>
        <dbReference type="EMBL" id="OHA28679.1"/>
    </source>
</evidence>
<gene>
    <name evidence="2" type="ORF">A3F51_02800</name>
</gene>
<feature type="compositionally biased region" description="Basic and acidic residues" evidence="1">
    <location>
        <begin position="30"/>
        <end position="65"/>
    </location>
</feature>
<dbReference type="EMBL" id="MHRT01000010">
    <property type="protein sequence ID" value="OHA28679.1"/>
    <property type="molecule type" value="Genomic_DNA"/>
</dbReference>
<dbReference type="AlphaFoldDB" id="A0A1G2MZS6"/>
<evidence type="ECO:0000313" key="3">
    <source>
        <dbReference type="Proteomes" id="UP000178089"/>
    </source>
</evidence>
<proteinExistence type="predicted"/>
<sequence length="65" mass="7461">MSIGRAILVAVTPSSTLQWQKEHQCKRKLHDQERRGSVSRQSVREERAKSVDDKITRSTIADEKV</sequence>
<protein>
    <submittedName>
        <fullName evidence="2">Uncharacterized protein</fullName>
    </submittedName>
</protein>
<accession>A0A1G2MZS6</accession>
<feature type="region of interest" description="Disordered" evidence="1">
    <location>
        <begin position="19"/>
        <end position="65"/>
    </location>
</feature>
<name>A0A1G2MZS6_9BACT</name>
<dbReference type="Proteomes" id="UP000178089">
    <property type="component" value="Unassembled WGS sequence"/>
</dbReference>
<organism evidence="2 3">
    <name type="scientific">Candidatus Taylorbacteria bacterium RIFCSPHIGHO2_12_FULL_45_16</name>
    <dbReference type="NCBI Taxonomy" id="1802315"/>
    <lineage>
        <taxon>Bacteria</taxon>
        <taxon>Candidatus Tayloriibacteriota</taxon>
    </lineage>
</organism>
<evidence type="ECO:0000256" key="1">
    <source>
        <dbReference type="SAM" id="MobiDB-lite"/>
    </source>
</evidence>